<reference evidence="3 4" key="1">
    <citation type="submission" date="2019-12" db="EMBL/GenBank/DDBJ databases">
        <title>Draft genome sequence of the ascomycete Xylaria multiplex DSM 110363.</title>
        <authorList>
            <person name="Buettner E."/>
            <person name="Kellner H."/>
        </authorList>
    </citation>
    <scope>NUCLEOTIDE SEQUENCE [LARGE SCALE GENOMIC DNA]</scope>
    <source>
        <strain evidence="3 4">DSM 110363</strain>
    </source>
</reference>
<evidence type="ECO:0000259" key="2">
    <source>
        <dbReference type="Pfam" id="PF01965"/>
    </source>
</evidence>
<evidence type="ECO:0000313" key="4">
    <source>
        <dbReference type="Proteomes" id="UP000481858"/>
    </source>
</evidence>
<dbReference type="Pfam" id="PF01965">
    <property type="entry name" value="DJ-1_PfpI"/>
    <property type="match status" value="1"/>
</dbReference>
<keyword evidence="4" id="KW-1185">Reference proteome</keyword>
<name>A0A7C8ISJ5_9PEZI</name>
<dbReference type="Proteomes" id="UP000481858">
    <property type="component" value="Unassembled WGS sequence"/>
</dbReference>
<accession>A0A7C8ISJ5</accession>
<sequence length="459" mass="51532">MKTFREFVLSLLSCMPVAASVARASSPQQPLIKPRDVNETIPKNFGVVVFRAMLMPDMISVIDPLQNMAHKFPMNLYILSSTLDPVTTEPASAAMNAYNSSFWPTINPTHTFATAPDDIEVLIIPGGPGVRAPDVSPMTNFIRDRYPKLRYLLTVCTGAGLAAKSGVLDGRRATTNKAAWNTITSYGPNTTWVSPARWVVDGNIWSASGVTAGLDLIFTWIDHIWGREWVEYVIWESAMEEDVRLVHLHARYSGVEKGIRRRGVPRSVKPFLTIYSTKYEQVPKFFFVNFEARQIALNYYIIRFSVTQERRLSGHTPWIRRETNIIMSPNDILVSWYPIEYRWINSGLFNLQFGPGARLVSNLMACPWVPSTELYSNLGIIPLVAALGNEDALQKLFVRAKSSIYPPAGTLVRPLTYAGSTMLNITGDGLVNLLKEVSQKFDNISPQSPNLPRFWLLNN</sequence>
<dbReference type="PANTHER" id="PTHR43130">
    <property type="entry name" value="ARAC-FAMILY TRANSCRIPTIONAL REGULATOR"/>
    <property type="match status" value="1"/>
</dbReference>
<proteinExistence type="predicted"/>
<dbReference type="InterPro" id="IPR029062">
    <property type="entry name" value="Class_I_gatase-like"/>
</dbReference>
<dbReference type="PANTHER" id="PTHR43130:SF15">
    <property type="entry name" value="THIJ_PFPI FAMILY PROTEIN (AFU_ORTHOLOGUE AFUA_5G14240)"/>
    <property type="match status" value="1"/>
</dbReference>
<dbReference type="CDD" id="cd03139">
    <property type="entry name" value="GATase1_PfpI_2"/>
    <property type="match status" value="1"/>
</dbReference>
<feature type="chain" id="PRO_5028938502" description="DJ-1/PfpI domain-containing protein" evidence="1">
    <location>
        <begin position="20"/>
        <end position="459"/>
    </location>
</feature>
<gene>
    <name evidence="3" type="ORF">GQX73_g4797</name>
</gene>
<organism evidence="3 4">
    <name type="scientific">Xylaria multiplex</name>
    <dbReference type="NCBI Taxonomy" id="323545"/>
    <lineage>
        <taxon>Eukaryota</taxon>
        <taxon>Fungi</taxon>
        <taxon>Dikarya</taxon>
        <taxon>Ascomycota</taxon>
        <taxon>Pezizomycotina</taxon>
        <taxon>Sordariomycetes</taxon>
        <taxon>Xylariomycetidae</taxon>
        <taxon>Xylariales</taxon>
        <taxon>Xylariaceae</taxon>
        <taxon>Xylaria</taxon>
    </lineage>
</organism>
<dbReference type="Gene3D" id="3.40.50.880">
    <property type="match status" value="1"/>
</dbReference>
<dbReference type="InterPro" id="IPR002818">
    <property type="entry name" value="DJ-1/PfpI"/>
</dbReference>
<protein>
    <recommendedName>
        <fullName evidence="2">DJ-1/PfpI domain-containing protein</fullName>
    </recommendedName>
</protein>
<feature type="domain" description="DJ-1/PfpI" evidence="2">
    <location>
        <begin position="106"/>
        <end position="220"/>
    </location>
</feature>
<keyword evidence="1" id="KW-0732">Signal</keyword>
<dbReference type="OrthoDB" id="543156at2759"/>
<evidence type="ECO:0000256" key="1">
    <source>
        <dbReference type="SAM" id="SignalP"/>
    </source>
</evidence>
<dbReference type="EMBL" id="WUBL01000046">
    <property type="protein sequence ID" value="KAF2968723.1"/>
    <property type="molecule type" value="Genomic_DNA"/>
</dbReference>
<dbReference type="InParanoid" id="A0A7C8ISJ5"/>
<evidence type="ECO:0000313" key="3">
    <source>
        <dbReference type="EMBL" id="KAF2968723.1"/>
    </source>
</evidence>
<dbReference type="AlphaFoldDB" id="A0A7C8ISJ5"/>
<dbReference type="InterPro" id="IPR052158">
    <property type="entry name" value="INH-QAR"/>
</dbReference>
<dbReference type="SUPFAM" id="SSF52317">
    <property type="entry name" value="Class I glutamine amidotransferase-like"/>
    <property type="match status" value="1"/>
</dbReference>
<comment type="caution">
    <text evidence="3">The sequence shown here is derived from an EMBL/GenBank/DDBJ whole genome shotgun (WGS) entry which is preliminary data.</text>
</comment>
<feature type="signal peptide" evidence="1">
    <location>
        <begin position="1"/>
        <end position="19"/>
    </location>
</feature>